<gene>
    <name evidence="1" type="ORF">SCULI_v1c07940</name>
</gene>
<dbReference type="KEGG" id="scq:SCULI_v1c07940"/>
<organism evidence="1 2">
    <name type="scientific">Spiroplasma culicicola AES-1</name>
    <dbReference type="NCBI Taxonomy" id="1276246"/>
    <lineage>
        <taxon>Bacteria</taxon>
        <taxon>Bacillati</taxon>
        <taxon>Mycoplasmatota</taxon>
        <taxon>Mollicutes</taxon>
        <taxon>Entomoplasmatales</taxon>
        <taxon>Spiroplasmataceae</taxon>
        <taxon>Spiroplasma</taxon>
    </lineage>
</organism>
<dbReference type="OrthoDB" id="389767at2"/>
<dbReference type="AlphaFoldDB" id="W6A8B3"/>
<dbReference type="HOGENOM" id="CLU_120495_0_0_14"/>
<protein>
    <submittedName>
        <fullName evidence="1">Uncharacterized protein</fullName>
    </submittedName>
</protein>
<accession>W6A8B3</accession>
<reference evidence="1 2" key="1">
    <citation type="journal article" date="2014" name="Genome Biol. Evol.">
        <title>Molecular evolution of the substrate utilization strategies and putative virulence factors in mosquito-associated Spiroplasma species.</title>
        <authorList>
            <person name="Chang T.H."/>
            <person name="Lo W.S."/>
            <person name="Ku C."/>
            <person name="Chen L.L."/>
            <person name="Kuo C.H."/>
        </authorList>
    </citation>
    <scope>NUCLEOTIDE SEQUENCE [LARGE SCALE GENOMIC DNA]</scope>
    <source>
        <strain evidence="1">AES-1</strain>
    </source>
</reference>
<evidence type="ECO:0000313" key="1">
    <source>
        <dbReference type="EMBL" id="AHI53135.1"/>
    </source>
</evidence>
<name>W6A8B3_9MOLU</name>
<dbReference type="EMBL" id="CP006681">
    <property type="protein sequence ID" value="AHI53135.1"/>
    <property type="molecule type" value="Genomic_DNA"/>
</dbReference>
<keyword evidence="2" id="KW-1185">Reference proteome</keyword>
<dbReference type="STRING" id="1276246.SCULI_v1c07940"/>
<sequence length="190" mass="23019">MQYLHFNNKYTKKINTTKVEHLKFNWHFIGFPNIININDLYTFVNHQLNATLNKVQEDDLTLKINQLRELFDKYTVKIEKYKLDIDNNLDNFFIKSYSLTKNFINNTLFNYIFFSHIHQDIKFKNNLYDIDDFYLWQFKTLEIEFLKLYIQMLTSANGKVNGFDLMILAKKQQLSVLKSNIKKYHYSIII</sequence>
<dbReference type="RefSeq" id="WP_025363363.1">
    <property type="nucleotide sequence ID" value="NZ_CP006681.1"/>
</dbReference>
<evidence type="ECO:0000313" key="2">
    <source>
        <dbReference type="Proteomes" id="UP000019267"/>
    </source>
</evidence>
<dbReference type="Proteomes" id="UP000019267">
    <property type="component" value="Chromosome"/>
</dbReference>
<dbReference type="PATRIC" id="fig|1276246.3.peg.791"/>
<proteinExistence type="predicted"/>